<sequence>MRNCFLIVFFFLTVATLQSQSNFIWNSKKDKIKIPFELTHNLIIVDVNFNGIPLKMIADTGAEMNILFSFPEKDSVVLSHTDKIQIKGVGKGESLDAYLSKKNHIKIKDYEDTNFEIVLIPSQDISIINKLGVPINGIIGSSFFESGVVEINYQKKQIILHKNDLHQNDVRTKKHHVLDVEFHENKPYVQMPISIQDNEKVVKLLFDTGLGDGLWLFENDSLKSSNHFFVDLLGVGLSGEILGKRSRIEQIKLDNLVLKDALVSYPDSVSFNQISLLKDRNGSLGGDIIKRFNWFLDYENKRFYFKKNTQFNTPFEYNMSGIEIQHSGLQWVKEAVRKEGGIGQVNMDEFVFEDSSKRYNYNYELKPIFQIYAIRKNSPGEKAGLLVGDKILKINNKLASQLSIQSITDLFQSEEGKWITMIVDRAGIRFTVKFQLEKIL</sequence>
<accession>A0ABT3EHY2</accession>
<evidence type="ECO:0000259" key="1">
    <source>
        <dbReference type="Pfam" id="PF17820"/>
    </source>
</evidence>
<keyword evidence="2" id="KW-0378">Hydrolase</keyword>
<dbReference type="Gene3D" id="2.30.42.10">
    <property type="match status" value="1"/>
</dbReference>
<gene>
    <name evidence="2" type="ORF">OJ995_08170</name>
</gene>
<dbReference type="Pfam" id="PF13650">
    <property type="entry name" value="Asp_protease_2"/>
    <property type="match status" value="1"/>
</dbReference>
<name>A0ABT3EHY2_9FLAO</name>
<reference evidence="2" key="1">
    <citation type="submission" date="2022-10" db="EMBL/GenBank/DDBJ databases">
        <title>Flavobacterium sp. nov., a bacterium isolated from lake sediment.</title>
        <authorList>
            <person name="Qu J.-H."/>
        </authorList>
    </citation>
    <scope>NUCLEOTIDE SEQUENCE</scope>
    <source>
        <strain evidence="2">TH16-21</strain>
    </source>
</reference>
<dbReference type="SUPFAM" id="SSF50156">
    <property type="entry name" value="PDZ domain-like"/>
    <property type="match status" value="1"/>
</dbReference>
<protein>
    <submittedName>
        <fullName evidence="2">Aspartyl protease family protein</fullName>
    </submittedName>
</protein>
<dbReference type="Pfam" id="PF17820">
    <property type="entry name" value="PDZ_6"/>
    <property type="match status" value="1"/>
</dbReference>
<dbReference type="GO" id="GO:0006508">
    <property type="term" value="P:proteolysis"/>
    <property type="evidence" value="ECO:0007669"/>
    <property type="project" value="UniProtKB-KW"/>
</dbReference>
<organism evidence="2 3">
    <name type="scientific">Flavobacterium lacisediminis</name>
    <dbReference type="NCBI Taxonomy" id="2989705"/>
    <lineage>
        <taxon>Bacteria</taxon>
        <taxon>Pseudomonadati</taxon>
        <taxon>Bacteroidota</taxon>
        <taxon>Flavobacteriia</taxon>
        <taxon>Flavobacteriales</taxon>
        <taxon>Flavobacteriaceae</taxon>
        <taxon>Flavobacterium</taxon>
    </lineage>
</organism>
<dbReference type="Proteomes" id="UP001165677">
    <property type="component" value="Unassembled WGS sequence"/>
</dbReference>
<proteinExistence type="predicted"/>
<dbReference type="GO" id="GO:0008233">
    <property type="term" value="F:peptidase activity"/>
    <property type="evidence" value="ECO:0007669"/>
    <property type="project" value="UniProtKB-KW"/>
</dbReference>
<evidence type="ECO:0000313" key="3">
    <source>
        <dbReference type="Proteomes" id="UP001165677"/>
    </source>
</evidence>
<evidence type="ECO:0000313" key="2">
    <source>
        <dbReference type="EMBL" id="MCW1148192.1"/>
    </source>
</evidence>
<dbReference type="InterPro" id="IPR041489">
    <property type="entry name" value="PDZ_6"/>
</dbReference>
<keyword evidence="2" id="KW-0645">Protease</keyword>
<dbReference type="InterPro" id="IPR021109">
    <property type="entry name" value="Peptidase_aspartic_dom_sf"/>
</dbReference>
<dbReference type="EMBL" id="JAPCIO010000005">
    <property type="protein sequence ID" value="MCW1148192.1"/>
    <property type="molecule type" value="Genomic_DNA"/>
</dbReference>
<comment type="caution">
    <text evidence="2">The sequence shown here is derived from an EMBL/GenBank/DDBJ whole genome shotgun (WGS) entry which is preliminary data.</text>
</comment>
<dbReference type="InterPro" id="IPR036034">
    <property type="entry name" value="PDZ_sf"/>
</dbReference>
<feature type="domain" description="PDZ" evidence="1">
    <location>
        <begin position="371"/>
        <end position="425"/>
    </location>
</feature>
<dbReference type="RefSeq" id="WP_264368972.1">
    <property type="nucleotide sequence ID" value="NZ_JAPCIO010000005.1"/>
</dbReference>
<keyword evidence="3" id="KW-1185">Reference proteome</keyword>
<dbReference type="Gene3D" id="2.40.70.10">
    <property type="entry name" value="Acid Proteases"/>
    <property type="match status" value="1"/>
</dbReference>